<sequence length="288" mass="31853">MSTTRIYADFNGLVRGVRNPQRTAVVLDTFGSLRDLANAGLVLEEGMPLIAVDASDDDEDLEGHGTAQYDHDRNWWVVEFDDHGVRYVRAGDRNPDSEFLCVHCRAPLPVASPEAVFMPEAACHSCGTSVLAPFAPPRTATTPNPACRPMQRWTKGHHMLERLRTRLFGKPVAASPADTVQWQQGGLYVTERENGGFVPLKILKLDAHGVHVRVYSNVYPEPPARIDETTLYMAGVDRPDDVPMGMGHLPISTASFSGWEARFVQPSSVTAEELDGYDIWRDAEGGYF</sequence>
<reference evidence="1 2" key="1">
    <citation type="submission" date="2021-02" db="EMBL/GenBank/DDBJ databases">
        <title>Taxonomically Unique Crown Gall-Associated Xanthomonas Stains Have Deficiency in Virulence Repertories.</title>
        <authorList>
            <person name="Mafakheri H."/>
            <person name="Taghavi S.M."/>
            <person name="Dimkic I."/>
            <person name="Nemanja K."/>
            <person name="Osdaghi E."/>
        </authorList>
    </citation>
    <scope>NUCLEOTIDE SEQUENCE [LARGE SCALE GENOMIC DNA]</scope>
    <source>
        <strain evidence="1 2">FX4</strain>
    </source>
</reference>
<protein>
    <submittedName>
        <fullName evidence="1">Uncharacterized protein</fullName>
    </submittedName>
</protein>
<keyword evidence="2" id="KW-1185">Reference proteome</keyword>
<evidence type="ECO:0000313" key="2">
    <source>
        <dbReference type="Proteomes" id="UP000695802"/>
    </source>
</evidence>
<proteinExistence type="predicted"/>
<comment type="caution">
    <text evidence="1">The sequence shown here is derived from an EMBL/GenBank/DDBJ whole genome shotgun (WGS) entry which is preliminary data.</text>
</comment>
<dbReference type="RefSeq" id="WP_206230184.1">
    <property type="nucleotide sequence ID" value="NZ_JAFIWB010000017.1"/>
</dbReference>
<gene>
    <name evidence="1" type="ORF">JR064_14490</name>
</gene>
<dbReference type="EMBL" id="JAFIWB010000017">
    <property type="protein sequence ID" value="MBN6103372.1"/>
    <property type="molecule type" value="Genomic_DNA"/>
</dbReference>
<evidence type="ECO:0000313" key="1">
    <source>
        <dbReference type="EMBL" id="MBN6103372.1"/>
    </source>
</evidence>
<name>A0ABS3B4A3_9XANT</name>
<dbReference type="Proteomes" id="UP000695802">
    <property type="component" value="Unassembled WGS sequence"/>
</dbReference>
<accession>A0ABS3B4A3</accession>
<organism evidence="1 2">
    <name type="scientific">Xanthomonas bonasiae</name>
    <dbReference type="NCBI Taxonomy" id="2810351"/>
    <lineage>
        <taxon>Bacteria</taxon>
        <taxon>Pseudomonadati</taxon>
        <taxon>Pseudomonadota</taxon>
        <taxon>Gammaproteobacteria</taxon>
        <taxon>Lysobacterales</taxon>
        <taxon>Lysobacteraceae</taxon>
        <taxon>Xanthomonas</taxon>
    </lineage>
</organism>